<name>A0A6N9UB84_9ACTN</name>
<evidence type="ECO:0000313" key="5">
    <source>
        <dbReference type="Proteomes" id="UP000469545"/>
    </source>
</evidence>
<dbReference type="InterPro" id="IPR012338">
    <property type="entry name" value="Beta-lactam/transpept-like"/>
</dbReference>
<dbReference type="InterPro" id="IPR006311">
    <property type="entry name" value="TAT_signal"/>
</dbReference>
<keyword evidence="2" id="KW-0812">Transmembrane</keyword>
<comment type="caution">
    <text evidence="4">The sequence shown here is derived from an EMBL/GenBank/DDBJ whole genome shotgun (WGS) entry which is preliminary data.</text>
</comment>
<organism evidence="4 5">
    <name type="scientific">Streptomyces coelicoflavus</name>
    <dbReference type="NCBI Taxonomy" id="285562"/>
    <lineage>
        <taxon>Bacteria</taxon>
        <taxon>Bacillati</taxon>
        <taxon>Actinomycetota</taxon>
        <taxon>Actinomycetes</taxon>
        <taxon>Kitasatosporales</taxon>
        <taxon>Streptomycetaceae</taxon>
        <taxon>Streptomyces</taxon>
    </lineage>
</organism>
<dbReference type="PANTHER" id="PTHR46825:SF7">
    <property type="entry name" value="D-ALANYL-D-ALANINE CARBOXYPEPTIDASE"/>
    <property type="match status" value="1"/>
</dbReference>
<sequence length="408" mass="44179">MSAGAFSRPTVQQGVSPVSQHRASKSRLRRRSAVAVSALAVLGGAVAVWLPSASADQPAARPNATKVQRSLDGLTRDHGFPAALASVRDEKGHTRNYTAGVGDRRKKRSRVPADGQVRIASTTKLYTATVVLQLVGEGKVGLDTTVETYLPGLVRGDGIDGRNITVRQLLQHTSGLPNYTETMPKFSEWRHTFVDDHDLLDMAFKEKASFAPGKGWEYSNTNYTLAGLIVQKVTGRPIGEEITDRIIEPLHLRHTYWPREGEQTIRERHPHGYASDEPGGPLMDATEVDPSWGGAAGQLVARPSDVNRFLTALMDGRLLEPAQLEEMRTTVETKGLHDGWRYGLGIVEMPLSCGGVAWGHGGDFDGYENRNGVTDRGRAATVAVTALPSTLEGAEAVNKALDTALCTR</sequence>
<dbReference type="PROSITE" id="PS51318">
    <property type="entry name" value="TAT"/>
    <property type="match status" value="1"/>
</dbReference>
<evidence type="ECO:0000313" key="4">
    <source>
        <dbReference type="EMBL" id="NEB15058.1"/>
    </source>
</evidence>
<dbReference type="Proteomes" id="UP000469545">
    <property type="component" value="Unassembled WGS sequence"/>
</dbReference>
<dbReference type="AlphaFoldDB" id="A0A6N9UB84"/>
<feature type="region of interest" description="Disordered" evidence="1">
    <location>
        <begin position="89"/>
        <end position="111"/>
    </location>
</feature>
<feature type="transmembrane region" description="Helical" evidence="2">
    <location>
        <begin position="32"/>
        <end position="50"/>
    </location>
</feature>
<protein>
    <submittedName>
        <fullName evidence="4">Beta-lactamase family protein</fullName>
    </submittedName>
</protein>
<dbReference type="Pfam" id="PF00144">
    <property type="entry name" value="Beta-lactamase"/>
    <property type="match status" value="1"/>
</dbReference>
<accession>A0A6N9UB84</accession>
<keyword evidence="2" id="KW-0472">Membrane</keyword>
<dbReference type="PANTHER" id="PTHR46825">
    <property type="entry name" value="D-ALANYL-D-ALANINE-CARBOXYPEPTIDASE/ENDOPEPTIDASE AMPH"/>
    <property type="match status" value="1"/>
</dbReference>
<evidence type="ECO:0000256" key="1">
    <source>
        <dbReference type="SAM" id="MobiDB-lite"/>
    </source>
</evidence>
<evidence type="ECO:0000259" key="3">
    <source>
        <dbReference type="Pfam" id="PF00144"/>
    </source>
</evidence>
<gene>
    <name evidence="4" type="ORF">G3I46_00755</name>
</gene>
<keyword evidence="2" id="KW-1133">Transmembrane helix</keyword>
<feature type="domain" description="Beta-lactamase-related" evidence="3">
    <location>
        <begin position="72"/>
        <end position="379"/>
    </location>
</feature>
<evidence type="ECO:0000256" key="2">
    <source>
        <dbReference type="SAM" id="Phobius"/>
    </source>
</evidence>
<dbReference type="Gene3D" id="3.40.710.10">
    <property type="entry name" value="DD-peptidase/beta-lactamase superfamily"/>
    <property type="match status" value="1"/>
</dbReference>
<keyword evidence="5" id="KW-1185">Reference proteome</keyword>
<feature type="region of interest" description="Disordered" evidence="1">
    <location>
        <begin position="1"/>
        <end position="29"/>
    </location>
</feature>
<dbReference type="SUPFAM" id="SSF56601">
    <property type="entry name" value="beta-lactamase/transpeptidase-like"/>
    <property type="match status" value="1"/>
</dbReference>
<dbReference type="InterPro" id="IPR050491">
    <property type="entry name" value="AmpC-like"/>
</dbReference>
<feature type="compositionally biased region" description="Polar residues" evidence="1">
    <location>
        <begin position="9"/>
        <end position="21"/>
    </location>
</feature>
<reference evidence="4 5" key="1">
    <citation type="submission" date="2020-01" db="EMBL/GenBank/DDBJ databases">
        <title>Insect and environment-associated Actinomycetes.</title>
        <authorList>
            <person name="Currrie C."/>
            <person name="Chevrette M."/>
            <person name="Carlson C."/>
            <person name="Stubbendieck R."/>
            <person name="Wendt-Pienkowski E."/>
        </authorList>
    </citation>
    <scope>NUCLEOTIDE SEQUENCE [LARGE SCALE GENOMIC DNA]</scope>
    <source>
        <strain evidence="4 5">SID14172</strain>
    </source>
</reference>
<proteinExistence type="predicted"/>
<dbReference type="InterPro" id="IPR001466">
    <property type="entry name" value="Beta-lactam-related"/>
</dbReference>
<dbReference type="EMBL" id="JAAGMB010000005">
    <property type="protein sequence ID" value="NEB15058.1"/>
    <property type="molecule type" value="Genomic_DNA"/>
</dbReference>